<comment type="caution">
    <text evidence="6">The sequence shown here is derived from an EMBL/GenBank/DDBJ whole genome shotgun (WGS) entry which is preliminary data.</text>
</comment>
<sequence length="636" mass="72488">MTADSATMNSASGLTRAVSTVRKDLSACPRMLSLVSHHLRTKKMLHDLRSSLETPTATARVMVDCIDGLRTALQWESKQNGYGCGKGKPSKHHGMLKERVMEHWSVAWKWSSFLVEEIIAKEPLSVEGTEFQRWTLEVVAEFLRLLAFEIQGCPREFEALKAPGFLSTLVQLWFHALRHGGSSAALRDTAFSLILFDSINFSTMDGFVEVIDQVNGIMKDTPDAATICCTHIFNIIQCNTVNMRLLDGPLAFVAYAMEFHDLLSSFITCRLPSLIASVMVHLTSSKLSYDLVNIDDVKWDRYTQENMVEFVYLRCARILGSWFIKYGHPCIIEALRGRFLPSLFKNALFFKRRSNPFQSDLQGICCCLLEMITRYSIYPTISRLVVKSCRYIKKHDLGPLVESTAPLLWNSWRLLDDTAMQRYTQIPSYFFTQREVCGNPQWINPYIRPRDVKRCSGCLVVHYCSRDCQRDDWTGHQLTCKHLMSDRKAGRPVKINTLEHDFAESMVSLDFSTFLVETEGTRAELEEQHLTEPEERYPMVVEVLYNVAPPRLGRIYPGEDVDVDSEIYRAPEVWMALERRRGRGILLRDASVWQKAPNLSMFTGLLEYTCCQGNSASSSVCRSFFGSHQSKSGSIP</sequence>
<dbReference type="Proteomes" id="UP001175211">
    <property type="component" value="Unassembled WGS sequence"/>
</dbReference>
<evidence type="ECO:0000256" key="2">
    <source>
        <dbReference type="ARBA" id="ARBA00022771"/>
    </source>
</evidence>
<dbReference type="Gene3D" id="6.10.140.2220">
    <property type="match status" value="1"/>
</dbReference>
<evidence type="ECO:0000313" key="6">
    <source>
        <dbReference type="EMBL" id="KAK0450366.1"/>
    </source>
</evidence>
<evidence type="ECO:0000256" key="1">
    <source>
        <dbReference type="ARBA" id="ARBA00022723"/>
    </source>
</evidence>
<dbReference type="GeneID" id="85366885"/>
<dbReference type="PROSITE" id="PS50865">
    <property type="entry name" value="ZF_MYND_2"/>
    <property type="match status" value="1"/>
</dbReference>
<dbReference type="Pfam" id="PF01753">
    <property type="entry name" value="zf-MYND"/>
    <property type="match status" value="1"/>
</dbReference>
<name>A0AA39JWS6_ARMTA</name>
<dbReference type="InterPro" id="IPR002893">
    <property type="entry name" value="Znf_MYND"/>
</dbReference>
<dbReference type="SUPFAM" id="SSF144232">
    <property type="entry name" value="HIT/MYND zinc finger-like"/>
    <property type="match status" value="1"/>
</dbReference>
<organism evidence="6 7">
    <name type="scientific">Armillaria tabescens</name>
    <name type="common">Ringless honey mushroom</name>
    <name type="synonym">Agaricus tabescens</name>
    <dbReference type="NCBI Taxonomy" id="1929756"/>
    <lineage>
        <taxon>Eukaryota</taxon>
        <taxon>Fungi</taxon>
        <taxon>Dikarya</taxon>
        <taxon>Basidiomycota</taxon>
        <taxon>Agaricomycotina</taxon>
        <taxon>Agaricomycetes</taxon>
        <taxon>Agaricomycetidae</taxon>
        <taxon>Agaricales</taxon>
        <taxon>Marasmiineae</taxon>
        <taxon>Physalacriaceae</taxon>
        <taxon>Desarmillaria</taxon>
    </lineage>
</organism>
<evidence type="ECO:0000259" key="5">
    <source>
        <dbReference type="PROSITE" id="PS50865"/>
    </source>
</evidence>
<dbReference type="RefSeq" id="XP_060327237.1">
    <property type="nucleotide sequence ID" value="XM_060483337.1"/>
</dbReference>
<dbReference type="EMBL" id="JAUEPS010000036">
    <property type="protein sequence ID" value="KAK0450366.1"/>
    <property type="molecule type" value="Genomic_DNA"/>
</dbReference>
<keyword evidence="2 4" id="KW-0863">Zinc-finger</keyword>
<protein>
    <recommendedName>
        <fullName evidence="5">MYND-type domain-containing protein</fullName>
    </recommendedName>
</protein>
<accession>A0AA39JWS6</accession>
<evidence type="ECO:0000256" key="4">
    <source>
        <dbReference type="PROSITE-ProRule" id="PRU00134"/>
    </source>
</evidence>
<proteinExistence type="predicted"/>
<keyword evidence="7" id="KW-1185">Reference proteome</keyword>
<reference evidence="6" key="1">
    <citation type="submission" date="2023-06" db="EMBL/GenBank/DDBJ databases">
        <authorList>
            <consortium name="Lawrence Berkeley National Laboratory"/>
            <person name="Ahrendt S."/>
            <person name="Sahu N."/>
            <person name="Indic B."/>
            <person name="Wong-Bajracharya J."/>
            <person name="Merenyi Z."/>
            <person name="Ke H.-M."/>
            <person name="Monk M."/>
            <person name="Kocsube S."/>
            <person name="Drula E."/>
            <person name="Lipzen A."/>
            <person name="Balint B."/>
            <person name="Henrissat B."/>
            <person name="Andreopoulos B."/>
            <person name="Martin F.M."/>
            <person name="Harder C.B."/>
            <person name="Rigling D."/>
            <person name="Ford K.L."/>
            <person name="Foster G.D."/>
            <person name="Pangilinan J."/>
            <person name="Papanicolaou A."/>
            <person name="Barry K."/>
            <person name="LaButti K."/>
            <person name="Viragh M."/>
            <person name="Koriabine M."/>
            <person name="Yan M."/>
            <person name="Riley R."/>
            <person name="Champramary S."/>
            <person name="Plett K.L."/>
            <person name="Tsai I.J."/>
            <person name="Slot J."/>
            <person name="Sipos G."/>
            <person name="Plett J."/>
            <person name="Nagy L.G."/>
            <person name="Grigoriev I.V."/>
        </authorList>
    </citation>
    <scope>NUCLEOTIDE SEQUENCE</scope>
    <source>
        <strain evidence="6">CCBAS 213</strain>
    </source>
</reference>
<feature type="domain" description="MYND-type" evidence="5">
    <location>
        <begin position="434"/>
        <end position="480"/>
    </location>
</feature>
<keyword evidence="1" id="KW-0479">Metal-binding</keyword>
<dbReference type="AlphaFoldDB" id="A0AA39JWS6"/>
<gene>
    <name evidence="6" type="ORF">EV420DRAFT_751369</name>
</gene>
<keyword evidence="3" id="KW-0862">Zinc</keyword>
<evidence type="ECO:0000256" key="3">
    <source>
        <dbReference type="ARBA" id="ARBA00022833"/>
    </source>
</evidence>
<evidence type="ECO:0000313" key="7">
    <source>
        <dbReference type="Proteomes" id="UP001175211"/>
    </source>
</evidence>
<dbReference type="GO" id="GO:0008270">
    <property type="term" value="F:zinc ion binding"/>
    <property type="evidence" value="ECO:0007669"/>
    <property type="project" value="UniProtKB-KW"/>
</dbReference>